<name>A0A0E0JS18_ORYPU</name>
<reference evidence="1" key="2">
    <citation type="submission" date="2018-05" db="EMBL/GenBank/DDBJ databases">
        <title>OpunRS2 (Oryza punctata Reference Sequence Version 2).</title>
        <authorList>
            <person name="Zhang J."/>
            <person name="Kudrna D."/>
            <person name="Lee S."/>
            <person name="Talag J."/>
            <person name="Welchert J."/>
            <person name="Wing R.A."/>
        </authorList>
    </citation>
    <scope>NUCLEOTIDE SEQUENCE [LARGE SCALE GENOMIC DNA]</scope>
</reference>
<reference evidence="1" key="1">
    <citation type="submission" date="2015-04" db="UniProtKB">
        <authorList>
            <consortium name="EnsemblPlants"/>
        </authorList>
    </citation>
    <scope>IDENTIFICATION</scope>
</reference>
<dbReference type="AlphaFoldDB" id="A0A0E0JS18"/>
<keyword evidence="2" id="KW-1185">Reference proteome</keyword>
<evidence type="ECO:0008006" key="3">
    <source>
        <dbReference type="Google" id="ProtNLM"/>
    </source>
</evidence>
<dbReference type="EnsemblPlants" id="OPUNC01G38780.1">
    <property type="protein sequence ID" value="OPUNC01G38780.1"/>
    <property type="gene ID" value="OPUNC01G38780"/>
</dbReference>
<evidence type="ECO:0000313" key="1">
    <source>
        <dbReference type="EnsemblPlants" id="OPUNC01G38780.1"/>
    </source>
</evidence>
<protein>
    <recommendedName>
        <fullName evidence="3">Leucine-rich repeat-containing N-terminal plant-type domain-containing protein</fullName>
    </recommendedName>
</protein>
<dbReference type="Proteomes" id="UP000026962">
    <property type="component" value="Chromosome 1"/>
</dbReference>
<sequence>MFASSSVEFRGRREFFRRLSSELVWYFLSVSATYDLKANFLKALDNCTSMILLDLTGNNLSRPIPSDIVRQVQYQPTSQVCHTFNTTDPAVKFQANSVRFTARAYSIFVTKIVTFKPFFLGNFVGFATSPWQRPVNPVTTDQSVTRAFAL</sequence>
<organism evidence="1">
    <name type="scientific">Oryza punctata</name>
    <name type="common">Red rice</name>
    <dbReference type="NCBI Taxonomy" id="4537"/>
    <lineage>
        <taxon>Eukaryota</taxon>
        <taxon>Viridiplantae</taxon>
        <taxon>Streptophyta</taxon>
        <taxon>Embryophyta</taxon>
        <taxon>Tracheophyta</taxon>
        <taxon>Spermatophyta</taxon>
        <taxon>Magnoliopsida</taxon>
        <taxon>Liliopsida</taxon>
        <taxon>Poales</taxon>
        <taxon>Poaceae</taxon>
        <taxon>BOP clade</taxon>
        <taxon>Oryzoideae</taxon>
        <taxon>Oryzeae</taxon>
        <taxon>Oryzinae</taxon>
        <taxon>Oryza</taxon>
    </lineage>
</organism>
<dbReference type="Gramene" id="OPUNC01G38780.1">
    <property type="protein sequence ID" value="OPUNC01G38780.1"/>
    <property type="gene ID" value="OPUNC01G38780"/>
</dbReference>
<dbReference type="HOGENOM" id="CLU_1743488_0_0_1"/>
<proteinExistence type="predicted"/>
<evidence type="ECO:0000313" key="2">
    <source>
        <dbReference type="Proteomes" id="UP000026962"/>
    </source>
</evidence>
<accession>A0A0E0JS18</accession>